<comment type="caution">
    <text evidence="1">The sequence shown here is derived from an EMBL/GenBank/DDBJ whole genome shotgun (WGS) entry which is preliminary data.</text>
</comment>
<dbReference type="AlphaFoldDB" id="A0AAW2K759"/>
<reference evidence="1" key="2">
    <citation type="journal article" date="2024" name="Plant">
        <title>Genomic evolution and insights into agronomic trait innovations of Sesamum species.</title>
        <authorList>
            <person name="Miao H."/>
            <person name="Wang L."/>
            <person name="Qu L."/>
            <person name="Liu H."/>
            <person name="Sun Y."/>
            <person name="Le M."/>
            <person name="Wang Q."/>
            <person name="Wei S."/>
            <person name="Zheng Y."/>
            <person name="Lin W."/>
            <person name="Duan Y."/>
            <person name="Cao H."/>
            <person name="Xiong S."/>
            <person name="Wang X."/>
            <person name="Wei L."/>
            <person name="Li C."/>
            <person name="Ma Q."/>
            <person name="Ju M."/>
            <person name="Zhao R."/>
            <person name="Li G."/>
            <person name="Mu C."/>
            <person name="Tian Q."/>
            <person name="Mei H."/>
            <person name="Zhang T."/>
            <person name="Gao T."/>
            <person name="Zhang H."/>
        </authorList>
    </citation>
    <scope>NUCLEOTIDE SEQUENCE</scope>
    <source>
        <strain evidence="1">G01</strain>
    </source>
</reference>
<protein>
    <submittedName>
        <fullName evidence="1">Uncharacterized protein</fullName>
    </submittedName>
</protein>
<gene>
    <name evidence="1" type="ORF">Sangu_3109700</name>
</gene>
<proteinExistence type="predicted"/>
<name>A0AAW2K759_9LAMI</name>
<dbReference type="EMBL" id="JACGWK010000288">
    <property type="protein sequence ID" value="KAL0302268.1"/>
    <property type="molecule type" value="Genomic_DNA"/>
</dbReference>
<evidence type="ECO:0000313" key="1">
    <source>
        <dbReference type="EMBL" id="KAL0302268.1"/>
    </source>
</evidence>
<dbReference type="PANTHER" id="PTHR36607">
    <property type="entry name" value="1,2-DIHYDROXY-3-KETO-5-METHYLTHIOPENTENE DIOXYGENASE 4"/>
    <property type="match status" value="1"/>
</dbReference>
<organism evidence="1">
    <name type="scientific">Sesamum angustifolium</name>
    <dbReference type="NCBI Taxonomy" id="2727405"/>
    <lineage>
        <taxon>Eukaryota</taxon>
        <taxon>Viridiplantae</taxon>
        <taxon>Streptophyta</taxon>
        <taxon>Embryophyta</taxon>
        <taxon>Tracheophyta</taxon>
        <taxon>Spermatophyta</taxon>
        <taxon>Magnoliopsida</taxon>
        <taxon>eudicotyledons</taxon>
        <taxon>Gunneridae</taxon>
        <taxon>Pentapetalae</taxon>
        <taxon>asterids</taxon>
        <taxon>lamiids</taxon>
        <taxon>Lamiales</taxon>
        <taxon>Pedaliaceae</taxon>
        <taxon>Sesamum</taxon>
    </lineage>
</organism>
<accession>A0AAW2K759</accession>
<dbReference type="PANTHER" id="PTHR36607:SF20">
    <property type="entry name" value="AMINOTRANSFERASE-LIKE PLANT MOBILE DOMAIN-CONTAINING PROTEIN"/>
    <property type="match status" value="1"/>
</dbReference>
<sequence length="273" mass="31113">MLVKDGLFKFVDDGHAEELDHNYFVAIRSSYLTLRQGGKFIIEPYSPHRFGRQFGYYQDVPGTLNYDTRVTSLEEGLRYWRLCVLSKSSSKAPYLPTNAKKLCSEAYKAWTRTRKLKVARNNPPHALIPPVVIECDYQATVVEASKGKCSSHNMLEDEVQSIDVGEESETSHSSTMTPPLRIGFTRKQSPPPAAVSVFKVCAYGEARPLSFEKLSRSLHEQQLEEAKAHLQDIQAKESEEPLRSNDELEHIEERDEDELACYFKKQLNHDTQA</sequence>
<reference evidence="1" key="1">
    <citation type="submission" date="2020-06" db="EMBL/GenBank/DDBJ databases">
        <authorList>
            <person name="Li T."/>
            <person name="Hu X."/>
            <person name="Zhang T."/>
            <person name="Song X."/>
            <person name="Zhang H."/>
            <person name="Dai N."/>
            <person name="Sheng W."/>
            <person name="Hou X."/>
            <person name="Wei L."/>
        </authorList>
    </citation>
    <scope>NUCLEOTIDE SEQUENCE</scope>
    <source>
        <strain evidence="1">G01</strain>
        <tissue evidence="1">Leaf</tissue>
    </source>
</reference>